<comment type="caution">
    <text evidence="2">The sequence shown here is derived from an EMBL/GenBank/DDBJ whole genome shotgun (WGS) entry which is preliminary data.</text>
</comment>
<evidence type="ECO:0000256" key="1">
    <source>
        <dbReference type="SAM" id="MobiDB-lite"/>
    </source>
</evidence>
<accession>A0ABQ4YFQ7</accession>
<dbReference type="Proteomes" id="UP001151760">
    <property type="component" value="Unassembled WGS sequence"/>
</dbReference>
<reference evidence="2" key="1">
    <citation type="journal article" date="2022" name="Int. J. Mol. Sci.">
        <title>Draft Genome of Tanacetum Coccineum: Genomic Comparison of Closely Related Tanacetum-Family Plants.</title>
        <authorList>
            <person name="Yamashiro T."/>
            <person name="Shiraishi A."/>
            <person name="Nakayama K."/>
            <person name="Satake H."/>
        </authorList>
    </citation>
    <scope>NUCLEOTIDE SEQUENCE</scope>
</reference>
<sequence length="127" mass="13183">MAALVISISSNLSDESVRSSIPRVIFIGSISVKVLVAPEVRAAAVASLIGVHELDSHSSIEADPSESSLPPVSVAPMRSRVASRSSSPTTFTLEIPTAPLPPAPSAIVAPSTNIISPVDAPPRIRRR</sequence>
<keyword evidence="3" id="KW-1185">Reference proteome</keyword>
<dbReference type="EMBL" id="BQNB010010387">
    <property type="protein sequence ID" value="GJS76609.1"/>
    <property type="molecule type" value="Genomic_DNA"/>
</dbReference>
<organism evidence="2 3">
    <name type="scientific">Tanacetum coccineum</name>
    <dbReference type="NCBI Taxonomy" id="301880"/>
    <lineage>
        <taxon>Eukaryota</taxon>
        <taxon>Viridiplantae</taxon>
        <taxon>Streptophyta</taxon>
        <taxon>Embryophyta</taxon>
        <taxon>Tracheophyta</taxon>
        <taxon>Spermatophyta</taxon>
        <taxon>Magnoliopsida</taxon>
        <taxon>eudicotyledons</taxon>
        <taxon>Gunneridae</taxon>
        <taxon>Pentapetalae</taxon>
        <taxon>asterids</taxon>
        <taxon>campanulids</taxon>
        <taxon>Asterales</taxon>
        <taxon>Asteraceae</taxon>
        <taxon>Asteroideae</taxon>
        <taxon>Anthemideae</taxon>
        <taxon>Anthemidinae</taxon>
        <taxon>Tanacetum</taxon>
    </lineage>
</organism>
<reference evidence="2" key="2">
    <citation type="submission" date="2022-01" db="EMBL/GenBank/DDBJ databases">
        <authorList>
            <person name="Yamashiro T."/>
            <person name="Shiraishi A."/>
            <person name="Satake H."/>
            <person name="Nakayama K."/>
        </authorList>
    </citation>
    <scope>NUCLEOTIDE SEQUENCE</scope>
</reference>
<gene>
    <name evidence="2" type="ORF">Tco_0726490</name>
</gene>
<name>A0ABQ4YFQ7_9ASTR</name>
<proteinExistence type="predicted"/>
<feature type="region of interest" description="Disordered" evidence="1">
    <location>
        <begin position="56"/>
        <end position="127"/>
    </location>
</feature>
<protein>
    <submittedName>
        <fullName evidence="2">Uncharacterized protein</fullName>
    </submittedName>
</protein>
<evidence type="ECO:0000313" key="3">
    <source>
        <dbReference type="Proteomes" id="UP001151760"/>
    </source>
</evidence>
<feature type="compositionally biased region" description="Polar residues" evidence="1">
    <location>
        <begin position="82"/>
        <end position="92"/>
    </location>
</feature>
<evidence type="ECO:0000313" key="2">
    <source>
        <dbReference type="EMBL" id="GJS76609.1"/>
    </source>
</evidence>